<gene>
    <name evidence="6" type="primary">psbX</name>
    <name evidence="7" type="ORF">CWATWH0005_3652</name>
</gene>
<reference evidence="7 8" key="2">
    <citation type="submission" date="2013-09" db="EMBL/GenBank/DDBJ databases">
        <title>Whole genome comparison of six Crocosphaera watsonii strains with differing phenotypes.</title>
        <authorList>
            <person name="Bench S.R."/>
            <person name="Heller P."/>
            <person name="Frank I."/>
            <person name="Arciniega M."/>
            <person name="Shilova I.N."/>
            <person name="Zehr J.P."/>
        </authorList>
    </citation>
    <scope>NUCLEOTIDE SEQUENCE [LARGE SCALE GENOMIC DNA]</scope>
    <source>
        <strain evidence="7 8">WH 0005</strain>
    </source>
</reference>
<comment type="function">
    <text evidence="6">Involved in the binding and/or turnover of quinones at the Q(B) site of photosystem II (PSII). PSII is a light-driven water plastoquinone oxidoreductase, using light energy to abstract electrons from H(2)O, generating a proton gradient subsequently used for ATP formation.</text>
</comment>
<keyword evidence="5 6" id="KW-0604">Photosystem II</keyword>
<dbReference type="InterPro" id="IPR009518">
    <property type="entry name" value="PSII_PsbX"/>
</dbReference>
<keyword evidence="4 6" id="KW-0472">Membrane</keyword>
<organism evidence="7 8">
    <name type="scientific">Crocosphaera watsonii WH 0005</name>
    <dbReference type="NCBI Taxonomy" id="423472"/>
    <lineage>
        <taxon>Bacteria</taxon>
        <taxon>Bacillati</taxon>
        <taxon>Cyanobacteriota</taxon>
        <taxon>Cyanophyceae</taxon>
        <taxon>Oscillatoriophycideae</taxon>
        <taxon>Chroococcales</taxon>
        <taxon>Aphanothecaceae</taxon>
        <taxon>Crocosphaera</taxon>
    </lineage>
</organism>
<dbReference type="GO" id="GO:0009523">
    <property type="term" value="C:photosystem II"/>
    <property type="evidence" value="ECO:0007669"/>
    <property type="project" value="UniProtKB-KW"/>
</dbReference>
<dbReference type="InterPro" id="IPR023431">
    <property type="entry name" value="PSII_PsbX_type_1_subfam"/>
</dbReference>
<dbReference type="HAMAP" id="MF_01386">
    <property type="entry name" value="PSII_PsbX_1"/>
    <property type="match status" value="1"/>
</dbReference>
<evidence type="ECO:0000256" key="5">
    <source>
        <dbReference type="ARBA" id="ARBA00023276"/>
    </source>
</evidence>
<sequence length="116" mass="12895">MGTPETGGLGDWGTGETGRWGVWGEYINSELRTPNSELRTHTSHPIPFSKLVDEMGKKTRKIGNVRYHNRKKGNKYMTPSLANFLWSLVLGTVIVVIPATIGLIVISQSDKIKRNS</sequence>
<comment type="subcellular location">
    <subcellularLocation>
        <location evidence="6">Cellular thylakoid membrane</location>
        <topology evidence="6">Single-pass membrane protein</topology>
    </subcellularLocation>
</comment>
<dbReference type="EMBL" id="CAQL01000166">
    <property type="protein sequence ID" value="CCQ54494.1"/>
    <property type="molecule type" value="Genomic_DNA"/>
</dbReference>
<comment type="subunit">
    <text evidence="6">PSII is composed of 1 copy each of membrane proteins PsbA, PsbB, PsbC, PsbD, PsbE, PsbF, PsbH, PsbI, PsbJ, PsbK, PsbL, PsbM, PsbT, PsbX, PsbY, PsbZ, Psb30/Ycf12, peripheral proteins PsbO, CyanoQ (PsbQ), PsbU, PsbV and a large number of cofactors. It forms dimeric complexes.</text>
</comment>
<dbReference type="Gene3D" id="1.20.5.510">
    <property type="entry name" value="Single helix bin"/>
    <property type="match status" value="1"/>
</dbReference>
<name>T2INJ5_CROWT</name>
<dbReference type="AlphaFoldDB" id="T2INJ5"/>
<dbReference type="Pfam" id="PF06596">
    <property type="entry name" value="PsbX"/>
    <property type="match status" value="1"/>
</dbReference>
<feature type="transmembrane region" description="Helical" evidence="6">
    <location>
        <begin position="84"/>
        <end position="106"/>
    </location>
</feature>
<dbReference type="GO" id="GO:0031676">
    <property type="term" value="C:plasma membrane-derived thylakoid membrane"/>
    <property type="evidence" value="ECO:0007669"/>
    <property type="project" value="UniProtKB-SubCell"/>
</dbReference>
<comment type="similarity">
    <text evidence="6">Belongs to the PsbX family. Type 1 subfamily.</text>
</comment>
<keyword evidence="2 6" id="KW-0812">Transmembrane</keyword>
<evidence type="ECO:0000256" key="3">
    <source>
        <dbReference type="ARBA" id="ARBA00022989"/>
    </source>
</evidence>
<comment type="caution">
    <text evidence="7">The sequence shown here is derived from an EMBL/GenBank/DDBJ whole genome shotgun (WGS) entry which is preliminary data.</text>
</comment>
<evidence type="ECO:0000256" key="1">
    <source>
        <dbReference type="ARBA" id="ARBA00022531"/>
    </source>
</evidence>
<keyword evidence="3 6" id="KW-1133">Transmembrane helix</keyword>
<evidence type="ECO:0000256" key="6">
    <source>
        <dbReference type="HAMAP-Rule" id="MF_01386"/>
    </source>
</evidence>
<keyword evidence="1 6" id="KW-0602">Photosynthesis</keyword>
<evidence type="ECO:0000256" key="4">
    <source>
        <dbReference type="ARBA" id="ARBA00023136"/>
    </source>
</evidence>
<evidence type="ECO:0000313" key="8">
    <source>
        <dbReference type="Proteomes" id="UP000017981"/>
    </source>
</evidence>
<protein>
    <recommendedName>
        <fullName evidence="6">Photosystem II reaction center protein X</fullName>
    </recommendedName>
</protein>
<accession>T2INJ5</accession>
<keyword evidence="6" id="KW-0793">Thylakoid</keyword>
<evidence type="ECO:0000313" key="7">
    <source>
        <dbReference type="EMBL" id="CCQ54494.1"/>
    </source>
</evidence>
<reference evidence="7 8" key="1">
    <citation type="submission" date="2013-01" db="EMBL/GenBank/DDBJ databases">
        <authorList>
            <person name="Bench S."/>
        </authorList>
    </citation>
    <scope>NUCLEOTIDE SEQUENCE [LARGE SCALE GENOMIC DNA]</scope>
    <source>
        <strain evidence="7 8">WH 0005</strain>
    </source>
</reference>
<dbReference type="GO" id="GO:0015979">
    <property type="term" value="P:photosynthesis"/>
    <property type="evidence" value="ECO:0007669"/>
    <property type="project" value="UniProtKB-UniRule"/>
</dbReference>
<evidence type="ECO:0000256" key="2">
    <source>
        <dbReference type="ARBA" id="ARBA00022692"/>
    </source>
</evidence>
<dbReference type="Proteomes" id="UP000017981">
    <property type="component" value="Unassembled WGS sequence"/>
</dbReference>
<proteinExistence type="inferred from homology"/>